<evidence type="ECO:0000256" key="2">
    <source>
        <dbReference type="SAM" id="Phobius"/>
    </source>
</evidence>
<feature type="compositionally biased region" description="Low complexity" evidence="1">
    <location>
        <begin position="71"/>
        <end position="85"/>
    </location>
</feature>
<dbReference type="RefSeq" id="WP_113852625.1">
    <property type="nucleotide sequence ID" value="NZ_PDCH01000001.1"/>
</dbReference>
<evidence type="ECO:0000313" key="4">
    <source>
        <dbReference type="Proteomes" id="UP000252345"/>
    </source>
</evidence>
<keyword evidence="2" id="KW-1133">Transmembrane helix</keyword>
<reference evidence="3 4" key="1">
    <citation type="submission" date="2017-10" db="EMBL/GenBank/DDBJ databases">
        <title>Bifidobacterium xylocopum sp. nov. and Bifidobacterium aemilianum sp. nov., from the carpenter bee (Xylocopa violacea) digestive tract.</title>
        <authorList>
            <person name="Alberoni D."/>
            <person name="Baffoni L."/>
            <person name="Di Gioia D."/>
            <person name="Gaggia F."/>
            <person name="Biavati B."/>
        </authorList>
    </citation>
    <scope>NUCLEOTIDE SEQUENCE [LARGE SCALE GENOMIC DNA]</scope>
    <source>
        <strain evidence="3 4">XV2</strain>
    </source>
</reference>
<comment type="caution">
    <text evidence="3">The sequence shown here is derived from an EMBL/GenBank/DDBJ whole genome shotgun (WGS) entry which is preliminary data.</text>
</comment>
<gene>
    <name evidence="3" type="ORF">CRD59_00390</name>
</gene>
<dbReference type="EMBL" id="PDCH01000001">
    <property type="protein sequence ID" value="RBP99963.1"/>
    <property type="molecule type" value="Genomic_DNA"/>
</dbReference>
<evidence type="ECO:0000313" key="3">
    <source>
        <dbReference type="EMBL" id="RBP99963.1"/>
    </source>
</evidence>
<keyword evidence="2" id="KW-0472">Membrane</keyword>
<organism evidence="3 4">
    <name type="scientific">Bifidobacterium xylocopae</name>
    <dbReference type="NCBI Taxonomy" id="2493119"/>
    <lineage>
        <taxon>Bacteria</taxon>
        <taxon>Bacillati</taxon>
        <taxon>Actinomycetota</taxon>
        <taxon>Actinomycetes</taxon>
        <taxon>Bifidobacteriales</taxon>
        <taxon>Bifidobacteriaceae</taxon>
        <taxon>Bifidobacterium</taxon>
    </lineage>
</organism>
<dbReference type="OrthoDB" id="9979339at2"/>
<protein>
    <submittedName>
        <fullName evidence="3">Uncharacterized protein</fullName>
    </submittedName>
</protein>
<keyword evidence="2" id="KW-0812">Transmembrane</keyword>
<keyword evidence="4" id="KW-1185">Reference proteome</keyword>
<name>A0A366KFU4_9BIFI</name>
<feature type="region of interest" description="Disordered" evidence="1">
    <location>
        <begin position="48"/>
        <end position="109"/>
    </location>
</feature>
<sequence>MVRGHEGESQEKPGRRKAVILVAAAVVLVLVVALGAWGVSSSRANARAEAGRQASASKAAAKRRAGDQAKRSASAKPPASAFPRPGDQASAPSSAGQTDPGSSQPNPGGGCAAYQGTYTNAAGAKATVVPNCSVEADGASLHIYQVTPGATGASGRVDAALDLEMEPRNGHAIAYTIFPAGVGAGYPGEDVSHTRLIDHSGGPVSAMSYQDYRQAVYVLD</sequence>
<dbReference type="Proteomes" id="UP000252345">
    <property type="component" value="Unassembled WGS sequence"/>
</dbReference>
<feature type="transmembrane region" description="Helical" evidence="2">
    <location>
        <begin position="18"/>
        <end position="39"/>
    </location>
</feature>
<dbReference type="AlphaFoldDB" id="A0A366KFU4"/>
<evidence type="ECO:0000256" key="1">
    <source>
        <dbReference type="SAM" id="MobiDB-lite"/>
    </source>
</evidence>
<proteinExistence type="predicted"/>
<feature type="compositionally biased region" description="Polar residues" evidence="1">
    <location>
        <begin position="90"/>
        <end position="106"/>
    </location>
</feature>
<accession>A0A366KFU4</accession>